<evidence type="ECO:0000256" key="1">
    <source>
        <dbReference type="ARBA" id="ARBA00022801"/>
    </source>
</evidence>
<dbReference type="GO" id="GO:0016042">
    <property type="term" value="P:lipid catabolic process"/>
    <property type="evidence" value="ECO:0007669"/>
    <property type="project" value="UniProtKB-KW"/>
</dbReference>
<evidence type="ECO:0000313" key="8">
    <source>
        <dbReference type="EMBL" id="KAK0392923.1"/>
    </source>
</evidence>
<dbReference type="EMBL" id="JAPDFR010000001">
    <property type="protein sequence ID" value="KAK0392923.1"/>
    <property type="molecule type" value="Genomic_DNA"/>
</dbReference>
<keyword evidence="7" id="KW-1133">Transmembrane helix</keyword>
<protein>
    <recommendedName>
        <fullName evidence="4">Putative phospholipase</fullName>
        <ecNumber evidence="4">3.1.1.47</ecNumber>
    </recommendedName>
</protein>
<dbReference type="Gene3D" id="3.40.50.1820">
    <property type="entry name" value="alpha/beta hydrolase"/>
    <property type="match status" value="1"/>
</dbReference>
<dbReference type="GO" id="GO:0003847">
    <property type="term" value="F:1-alkyl-2-acetylglycerophosphocholine esterase activity"/>
    <property type="evidence" value="ECO:0007669"/>
    <property type="project" value="UniProtKB-UniRule"/>
</dbReference>
<dbReference type="InterPro" id="IPR029058">
    <property type="entry name" value="AB_hydrolase_fold"/>
</dbReference>
<keyword evidence="3 4" id="KW-0443">Lipid metabolism</keyword>
<dbReference type="PIRSF" id="PIRSF018169">
    <property type="entry name" value="PAF_acetylhydrolase"/>
    <property type="match status" value="1"/>
</dbReference>
<comment type="catalytic activity">
    <reaction evidence="4">
        <text>a 1-O-alkyl-2-acetyl-sn-glycero-3-phosphocholine + H2O = a 1-O-alkyl-sn-glycero-3-phosphocholine + acetate + H(+)</text>
        <dbReference type="Rhea" id="RHEA:17777"/>
        <dbReference type="ChEBI" id="CHEBI:15377"/>
        <dbReference type="ChEBI" id="CHEBI:15378"/>
        <dbReference type="ChEBI" id="CHEBI:30089"/>
        <dbReference type="ChEBI" id="CHEBI:30909"/>
        <dbReference type="ChEBI" id="CHEBI:36707"/>
        <dbReference type="EC" id="3.1.1.47"/>
    </reaction>
</comment>
<evidence type="ECO:0000256" key="2">
    <source>
        <dbReference type="ARBA" id="ARBA00022963"/>
    </source>
</evidence>
<evidence type="ECO:0000256" key="7">
    <source>
        <dbReference type="SAM" id="Phobius"/>
    </source>
</evidence>
<comment type="similarity">
    <text evidence="4">Belongs to the serine esterase family.</text>
</comment>
<dbReference type="Pfam" id="PF03403">
    <property type="entry name" value="PAF-AH_p_II"/>
    <property type="match status" value="1"/>
</dbReference>
<keyword evidence="1 4" id="KW-0378">Hydrolase</keyword>
<dbReference type="SUPFAM" id="SSF53474">
    <property type="entry name" value="alpha/beta-Hydrolases"/>
    <property type="match status" value="1"/>
</dbReference>
<evidence type="ECO:0000256" key="6">
    <source>
        <dbReference type="SAM" id="MobiDB-lite"/>
    </source>
</evidence>
<proteinExistence type="inferred from homology"/>
<dbReference type="InterPro" id="IPR016715">
    <property type="entry name" value="PAF_acetylhydro_eukaryote"/>
</dbReference>
<keyword evidence="7" id="KW-0472">Membrane</keyword>
<sequence length="569" mass="62323">MPRRAEAHELASVAADDDDARSSLDSSLPPYQDADTMSPPLLDLVESPDAPLLSPTASTQPVWLTQRTTRRRLPPLWLSRLLPRLKALLRPRLTWRYILCAAVALYAAGCVVTGSHFFASRLPDYSGPHRVGALDLEVPLEKPLLVSNTTRRRGGAGGEPAFELETVLFTLYYPIDGGVRSRKPRHLWLPPPISLTAEGYATLAHANNFIVRPVFTFFLWAVGGSITIPAAVDMPLLSPPSSAAAASSSSATTTHRLPVMVFSHGMASSRTDYTHYLGELASHGHVVAALEHRDGSCPGTIIKHPTKPDRRVLPLRQKDLVSDPPMDEPRLKRDQLAFRTAEIFETIRALRTLDAGSALTTTRSEGDHLSSFAHRLDFSHLTIAGHSYGATGALQALKNATSSSNPAVAGIALDPGKASGPFNEDINVPLLVVHSSSWSRAHSMFYGRPHFDTVRDLVRGVLSRTGAAWFLTSRGTSHPSVTDAPLLEPLLLSWTTGATVDVKQGLQEYVRVSLDFLNYLQENKTTGILAEKTTHEEYDKWVSKEREAEFPKQVAKYWQIHVSPADVQS</sequence>
<evidence type="ECO:0000256" key="5">
    <source>
        <dbReference type="PIRSR" id="PIRSR018169-1"/>
    </source>
</evidence>
<dbReference type="PANTHER" id="PTHR10272">
    <property type="entry name" value="PLATELET-ACTIVATING FACTOR ACETYLHYDROLASE"/>
    <property type="match status" value="1"/>
</dbReference>
<feature type="transmembrane region" description="Helical" evidence="7">
    <location>
        <begin position="94"/>
        <end position="119"/>
    </location>
</feature>
<accession>A0AA39GUB9</accession>
<dbReference type="EC" id="3.1.1.47" evidence="4"/>
<dbReference type="PANTHER" id="PTHR10272:SF11">
    <property type="entry name" value="PHOSPHOLIPASE-RELATED"/>
    <property type="match status" value="1"/>
</dbReference>
<feature type="region of interest" description="Disordered" evidence="6">
    <location>
        <begin position="1"/>
        <end position="33"/>
    </location>
</feature>
<feature type="active site" description="Charge relay system" evidence="5">
    <location>
        <position position="478"/>
    </location>
</feature>
<keyword evidence="7" id="KW-0812">Transmembrane</keyword>
<dbReference type="Proteomes" id="UP001175261">
    <property type="component" value="Unassembled WGS sequence"/>
</dbReference>
<keyword evidence="2 4" id="KW-0442">Lipid degradation</keyword>
<feature type="active site" description="Nucleophile" evidence="5">
    <location>
        <position position="387"/>
    </location>
</feature>
<reference evidence="8" key="1">
    <citation type="submission" date="2022-10" db="EMBL/GenBank/DDBJ databases">
        <title>Determination and structural analysis of whole genome sequence of Sarocladium strictum F4-1.</title>
        <authorList>
            <person name="Hu L."/>
            <person name="Jiang Y."/>
        </authorList>
    </citation>
    <scope>NUCLEOTIDE SEQUENCE</scope>
    <source>
        <strain evidence="8">F4-1</strain>
    </source>
</reference>
<gene>
    <name evidence="8" type="ORF">NLU13_2417</name>
</gene>
<dbReference type="AlphaFoldDB" id="A0AA39GUB9"/>
<name>A0AA39GUB9_SARSR</name>
<keyword evidence="9" id="KW-1185">Reference proteome</keyword>
<organism evidence="8 9">
    <name type="scientific">Sarocladium strictum</name>
    <name type="common">Black bundle disease fungus</name>
    <name type="synonym">Acremonium strictum</name>
    <dbReference type="NCBI Taxonomy" id="5046"/>
    <lineage>
        <taxon>Eukaryota</taxon>
        <taxon>Fungi</taxon>
        <taxon>Dikarya</taxon>
        <taxon>Ascomycota</taxon>
        <taxon>Pezizomycotina</taxon>
        <taxon>Sordariomycetes</taxon>
        <taxon>Hypocreomycetidae</taxon>
        <taxon>Hypocreales</taxon>
        <taxon>Sarocladiaceae</taxon>
        <taxon>Sarocladium</taxon>
    </lineage>
</organism>
<comment type="caution">
    <text evidence="8">The sequence shown here is derived from an EMBL/GenBank/DDBJ whole genome shotgun (WGS) entry which is preliminary data.</text>
</comment>
<feature type="active site" description="Charge relay system" evidence="5">
    <location>
        <position position="414"/>
    </location>
</feature>
<evidence type="ECO:0000256" key="4">
    <source>
        <dbReference type="PIRNR" id="PIRNR018169"/>
    </source>
</evidence>
<evidence type="ECO:0000256" key="3">
    <source>
        <dbReference type="ARBA" id="ARBA00023098"/>
    </source>
</evidence>
<evidence type="ECO:0000313" key="9">
    <source>
        <dbReference type="Proteomes" id="UP001175261"/>
    </source>
</evidence>